<dbReference type="GO" id="GO:0015940">
    <property type="term" value="P:pantothenate biosynthetic process"/>
    <property type="evidence" value="ECO:0007669"/>
    <property type="project" value="UniProtKB-UniRule"/>
</dbReference>
<evidence type="ECO:0000313" key="10">
    <source>
        <dbReference type="Proteomes" id="UP000183947"/>
    </source>
</evidence>
<evidence type="ECO:0000313" key="9">
    <source>
        <dbReference type="EMBL" id="SHK14950.1"/>
    </source>
</evidence>
<comment type="subunit">
    <text evidence="8">Homodimer.</text>
</comment>
<dbReference type="NCBIfam" id="TIGR00018">
    <property type="entry name" value="panC"/>
    <property type="match status" value="1"/>
</dbReference>
<dbReference type="Pfam" id="PF02569">
    <property type="entry name" value="Pantoate_ligase"/>
    <property type="match status" value="1"/>
</dbReference>
<keyword evidence="10" id="KW-1185">Reference proteome</keyword>
<sequence length="290" mass="31289">MEILHTAAALQAYTENCRRAGLRLGLVPTMGALHEGHLQLVRAAAQACDVVIVSIFVNPTQFNNADDFRLYPRLPQADADLLAPAGCTVLFLPSVEEMYPHAAVLRFDFGALERVMEGAHRPGHFNGVATVVSKLFHLSRPHQAYFGQKDWQQVAIVRQMVMDLGFDLELVSFPTVREADGLAMSSRNRRLPAEARAAAPRLYAALQLAAEQLTRGASAAAAQAAAAAYIGQEPAFSLEYLEIADAHTLQPIHVWVPGQAVVVCLAAQVGGVRLIDNIVLLPEQQAVGAA</sequence>
<dbReference type="Gene3D" id="3.40.50.620">
    <property type="entry name" value="HUPs"/>
    <property type="match status" value="1"/>
</dbReference>
<keyword evidence="8" id="KW-0963">Cytoplasm</keyword>
<dbReference type="InterPro" id="IPR003721">
    <property type="entry name" value="Pantoate_ligase"/>
</dbReference>
<comment type="pathway">
    <text evidence="1 8">Cofactor biosynthesis; (R)-pantothenate biosynthesis; (R)-pantothenate from (R)-pantoate and beta-alanine: step 1/1.</text>
</comment>
<feature type="binding site" evidence="8">
    <location>
        <position position="176"/>
    </location>
    <ligand>
        <name>ATP</name>
        <dbReference type="ChEBI" id="CHEBI:30616"/>
    </ligand>
</feature>
<protein>
    <recommendedName>
        <fullName evidence="8">Pantothenate synthetase</fullName>
        <shortName evidence="8">PS</shortName>
        <ecNumber evidence="8">6.3.2.1</ecNumber>
    </recommendedName>
    <alternativeName>
        <fullName evidence="8">Pantoate--beta-alanine ligase</fullName>
    </alternativeName>
    <alternativeName>
        <fullName evidence="8">Pantoate-activating enzyme</fullName>
    </alternativeName>
</protein>
<keyword evidence="3 8" id="KW-0436">Ligase</keyword>
<dbReference type="CDD" id="cd00560">
    <property type="entry name" value="PanC"/>
    <property type="match status" value="1"/>
</dbReference>
<feature type="active site" description="Proton donor" evidence="8">
    <location>
        <position position="37"/>
    </location>
</feature>
<dbReference type="InterPro" id="IPR042176">
    <property type="entry name" value="Pantoate_ligase_C"/>
</dbReference>
<evidence type="ECO:0000256" key="6">
    <source>
        <dbReference type="ARBA" id="ARBA00022840"/>
    </source>
</evidence>
<feature type="binding site" evidence="8">
    <location>
        <position position="61"/>
    </location>
    <ligand>
        <name>(R)-pantoate</name>
        <dbReference type="ChEBI" id="CHEBI:15980"/>
    </ligand>
</feature>
<proteinExistence type="inferred from homology"/>
<dbReference type="InterPro" id="IPR014729">
    <property type="entry name" value="Rossmann-like_a/b/a_fold"/>
</dbReference>
<comment type="similarity">
    <text evidence="2 8">Belongs to the pantothenate synthetase family.</text>
</comment>
<evidence type="ECO:0000256" key="7">
    <source>
        <dbReference type="ARBA" id="ARBA00048258"/>
    </source>
</evidence>
<feature type="binding site" evidence="8">
    <location>
        <begin position="184"/>
        <end position="187"/>
    </location>
    <ligand>
        <name>ATP</name>
        <dbReference type="ChEBI" id="CHEBI:30616"/>
    </ligand>
</feature>
<gene>
    <name evidence="8" type="primary">panC</name>
    <name evidence="9" type="ORF">SAMN02746009_00441</name>
</gene>
<evidence type="ECO:0000256" key="8">
    <source>
        <dbReference type="HAMAP-Rule" id="MF_00158"/>
    </source>
</evidence>
<dbReference type="AlphaFoldDB" id="A0A1M6Q447"/>
<dbReference type="HAMAP" id="MF_00158">
    <property type="entry name" value="PanC"/>
    <property type="match status" value="1"/>
</dbReference>
<dbReference type="Gene3D" id="3.30.1300.10">
    <property type="entry name" value="Pantoate-beta-alanine ligase, C-terminal domain"/>
    <property type="match status" value="1"/>
</dbReference>
<feature type="binding site" evidence="8">
    <location>
        <position position="61"/>
    </location>
    <ligand>
        <name>beta-alanine</name>
        <dbReference type="ChEBI" id="CHEBI:57966"/>
    </ligand>
</feature>
<dbReference type="RefSeq" id="WP_073281035.1">
    <property type="nucleotide sequence ID" value="NZ_FRAS01000001.1"/>
</dbReference>
<dbReference type="InterPro" id="IPR004821">
    <property type="entry name" value="Cyt_trans-like"/>
</dbReference>
<reference evidence="10" key="1">
    <citation type="submission" date="2016-11" db="EMBL/GenBank/DDBJ databases">
        <authorList>
            <person name="Varghese N."/>
            <person name="Submissions S."/>
        </authorList>
    </citation>
    <scope>NUCLEOTIDE SEQUENCE [LARGE SCALE GENOMIC DNA]</scope>
    <source>
        <strain evidence="10">DSM 18569</strain>
    </source>
</reference>
<feature type="binding site" evidence="8">
    <location>
        <position position="153"/>
    </location>
    <ligand>
        <name>(R)-pantoate</name>
        <dbReference type="ChEBI" id="CHEBI:15980"/>
    </ligand>
</feature>
<dbReference type="EC" id="6.3.2.1" evidence="8"/>
<evidence type="ECO:0000256" key="5">
    <source>
        <dbReference type="ARBA" id="ARBA00022741"/>
    </source>
</evidence>
<evidence type="ECO:0000256" key="1">
    <source>
        <dbReference type="ARBA" id="ARBA00004990"/>
    </source>
</evidence>
<comment type="catalytic activity">
    <reaction evidence="7 8">
        <text>(R)-pantoate + beta-alanine + ATP = (R)-pantothenate + AMP + diphosphate + H(+)</text>
        <dbReference type="Rhea" id="RHEA:10912"/>
        <dbReference type="ChEBI" id="CHEBI:15378"/>
        <dbReference type="ChEBI" id="CHEBI:15980"/>
        <dbReference type="ChEBI" id="CHEBI:29032"/>
        <dbReference type="ChEBI" id="CHEBI:30616"/>
        <dbReference type="ChEBI" id="CHEBI:33019"/>
        <dbReference type="ChEBI" id="CHEBI:57966"/>
        <dbReference type="ChEBI" id="CHEBI:456215"/>
        <dbReference type="EC" id="6.3.2.1"/>
    </reaction>
</comment>
<keyword evidence="4 8" id="KW-0566">Pantothenate biosynthesis</keyword>
<dbReference type="GO" id="GO:0004592">
    <property type="term" value="F:pantoate-beta-alanine ligase activity"/>
    <property type="evidence" value="ECO:0007669"/>
    <property type="project" value="UniProtKB-UniRule"/>
</dbReference>
<dbReference type="OrthoDB" id="9773087at2"/>
<accession>A0A1M6Q447</accession>
<keyword evidence="5 8" id="KW-0547">Nucleotide-binding</keyword>
<comment type="subcellular location">
    <subcellularLocation>
        <location evidence="8">Cytoplasm</location>
    </subcellularLocation>
</comment>
<dbReference type="Proteomes" id="UP000183947">
    <property type="component" value="Unassembled WGS sequence"/>
</dbReference>
<evidence type="ECO:0000256" key="3">
    <source>
        <dbReference type="ARBA" id="ARBA00022598"/>
    </source>
</evidence>
<dbReference type="PANTHER" id="PTHR21299">
    <property type="entry name" value="CYTIDYLATE KINASE/PANTOATE-BETA-ALANINE LIGASE"/>
    <property type="match status" value="1"/>
</dbReference>
<dbReference type="GO" id="GO:0005524">
    <property type="term" value="F:ATP binding"/>
    <property type="evidence" value="ECO:0007669"/>
    <property type="project" value="UniProtKB-KW"/>
</dbReference>
<comment type="miscellaneous">
    <text evidence="8">The reaction proceeds by a bi uni uni bi ping pong mechanism.</text>
</comment>
<dbReference type="NCBIfam" id="TIGR00125">
    <property type="entry name" value="cyt_tran_rel"/>
    <property type="match status" value="1"/>
</dbReference>
<dbReference type="GO" id="GO:0005829">
    <property type="term" value="C:cytosol"/>
    <property type="evidence" value="ECO:0007669"/>
    <property type="project" value="TreeGrafter"/>
</dbReference>
<feature type="binding site" evidence="8">
    <location>
        <begin position="30"/>
        <end position="37"/>
    </location>
    <ligand>
        <name>ATP</name>
        <dbReference type="ChEBI" id="CHEBI:30616"/>
    </ligand>
</feature>
<dbReference type="SUPFAM" id="SSF52374">
    <property type="entry name" value="Nucleotidylyl transferase"/>
    <property type="match status" value="1"/>
</dbReference>
<dbReference type="EMBL" id="FRAS01000001">
    <property type="protein sequence ID" value="SHK14950.1"/>
    <property type="molecule type" value="Genomic_DNA"/>
</dbReference>
<evidence type="ECO:0000256" key="4">
    <source>
        <dbReference type="ARBA" id="ARBA00022655"/>
    </source>
</evidence>
<evidence type="ECO:0000256" key="2">
    <source>
        <dbReference type="ARBA" id="ARBA00009256"/>
    </source>
</evidence>
<dbReference type="STRING" id="1121959.SAMN02746009_00441"/>
<feature type="binding site" evidence="8">
    <location>
        <begin position="147"/>
        <end position="150"/>
    </location>
    <ligand>
        <name>ATP</name>
        <dbReference type="ChEBI" id="CHEBI:30616"/>
    </ligand>
</feature>
<comment type="function">
    <text evidence="8">Catalyzes the condensation of pantoate with beta-alanine in an ATP-dependent reaction via a pantoyl-adenylate intermediate.</text>
</comment>
<keyword evidence="6 8" id="KW-0067">ATP-binding</keyword>
<dbReference type="PANTHER" id="PTHR21299:SF1">
    <property type="entry name" value="PANTOATE--BETA-ALANINE LIGASE"/>
    <property type="match status" value="1"/>
</dbReference>
<organism evidence="9 10">
    <name type="scientific">Hymenobacter psychrotolerans DSM 18569</name>
    <dbReference type="NCBI Taxonomy" id="1121959"/>
    <lineage>
        <taxon>Bacteria</taxon>
        <taxon>Pseudomonadati</taxon>
        <taxon>Bacteroidota</taxon>
        <taxon>Cytophagia</taxon>
        <taxon>Cytophagales</taxon>
        <taxon>Hymenobacteraceae</taxon>
        <taxon>Hymenobacter</taxon>
    </lineage>
</organism>
<dbReference type="UniPathway" id="UPA00028">
    <property type="reaction ID" value="UER00005"/>
</dbReference>
<name>A0A1M6Q447_9BACT</name>